<dbReference type="GO" id="GO:0005506">
    <property type="term" value="F:iron ion binding"/>
    <property type="evidence" value="ECO:0007669"/>
    <property type="project" value="InterPro"/>
</dbReference>
<dbReference type="GO" id="GO:0020037">
    <property type="term" value="F:heme binding"/>
    <property type="evidence" value="ECO:0007669"/>
    <property type="project" value="InterPro"/>
</dbReference>
<organism evidence="10 11">
    <name type="scientific">Amycolatopsis acidicola</name>
    <dbReference type="NCBI Taxonomy" id="2596893"/>
    <lineage>
        <taxon>Bacteria</taxon>
        <taxon>Bacillati</taxon>
        <taxon>Actinomycetota</taxon>
        <taxon>Actinomycetes</taxon>
        <taxon>Pseudonocardiales</taxon>
        <taxon>Pseudonocardiaceae</taxon>
        <taxon>Amycolatopsis</taxon>
    </lineage>
</organism>
<dbReference type="InterPro" id="IPR036396">
    <property type="entry name" value="Cyt_P450_sf"/>
</dbReference>
<evidence type="ECO:0000256" key="2">
    <source>
        <dbReference type="ARBA" id="ARBA00010617"/>
    </source>
</evidence>
<evidence type="ECO:0000256" key="4">
    <source>
        <dbReference type="ARBA" id="ARBA00022723"/>
    </source>
</evidence>
<comment type="similarity">
    <text evidence="2 9">Belongs to the cytochrome P450 family.</text>
</comment>
<proteinExistence type="inferred from homology"/>
<keyword evidence="5 9" id="KW-0560">Oxidoreductase</keyword>
<dbReference type="PANTHER" id="PTHR24286:SF24">
    <property type="entry name" value="LANOSTEROL 14-ALPHA DEMETHYLASE"/>
    <property type="match status" value="1"/>
</dbReference>
<dbReference type="OrthoDB" id="5290182at2"/>
<evidence type="ECO:0000256" key="3">
    <source>
        <dbReference type="ARBA" id="ARBA00022617"/>
    </source>
</evidence>
<evidence type="ECO:0000313" key="11">
    <source>
        <dbReference type="Proteomes" id="UP000319769"/>
    </source>
</evidence>
<dbReference type="PRINTS" id="PR00465">
    <property type="entry name" value="EP450IV"/>
</dbReference>
<reference evidence="10" key="1">
    <citation type="submission" date="2019-09" db="EMBL/GenBank/DDBJ databases">
        <authorList>
            <person name="Teo W.F.A."/>
            <person name="Duangmal K."/>
        </authorList>
    </citation>
    <scope>NUCLEOTIDE SEQUENCE [LARGE SCALE GENOMIC DNA]</scope>
    <source>
        <strain evidence="10">K81G1</strain>
    </source>
</reference>
<dbReference type="GO" id="GO:0016705">
    <property type="term" value="F:oxidoreductase activity, acting on paired donors, with incorporation or reduction of molecular oxygen"/>
    <property type="evidence" value="ECO:0007669"/>
    <property type="project" value="InterPro"/>
</dbReference>
<name>A0A5N0UX30_9PSEU</name>
<keyword evidence="6 8" id="KW-0408">Iron</keyword>
<dbReference type="CDD" id="cd11045">
    <property type="entry name" value="CYP136-like"/>
    <property type="match status" value="1"/>
</dbReference>
<dbReference type="InterPro" id="IPR001128">
    <property type="entry name" value="Cyt_P450"/>
</dbReference>
<dbReference type="Pfam" id="PF00067">
    <property type="entry name" value="p450"/>
    <property type="match status" value="1"/>
</dbReference>
<dbReference type="PANTHER" id="PTHR24286">
    <property type="entry name" value="CYTOCHROME P450 26"/>
    <property type="match status" value="1"/>
</dbReference>
<comment type="caution">
    <text evidence="10">The sequence shown here is derived from an EMBL/GenBank/DDBJ whole genome shotgun (WGS) entry which is preliminary data.</text>
</comment>
<protein>
    <submittedName>
        <fullName evidence="10">Cytochrome P450</fullName>
    </submittedName>
</protein>
<dbReference type="SUPFAM" id="SSF48264">
    <property type="entry name" value="Cytochrome P450"/>
    <property type="match status" value="1"/>
</dbReference>
<keyword evidence="7 9" id="KW-0503">Monooxygenase</keyword>
<evidence type="ECO:0000256" key="7">
    <source>
        <dbReference type="ARBA" id="ARBA00023033"/>
    </source>
</evidence>
<dbReference type="PROSITE" id="PS00086">
    <property type="entry name" value="CYTOCHROME_P450"/>
    <property type="match status" value="1"/>
</dbReference>
<evidence type="ECO:0000256" key="6">
    <source>
        <dbReference type="ARBA" id="ARBA00023004"/>
    </source>
</evidence>
<dbReference type="Gene3D" id="1.10.630.10">
    <property type="entry name" value="Cytochrome P450"/>
    <property type="match status" value="1"/>
</dbReference>
<dbReference type="RefSeq" id="WP_144751670.1">
    <property type="nucleotide sequence ID" value="NZ_VMNW02000038.1"/>
</dbReference>
<dbReference type="EMBL" id="VMNW02000038">
    <property type="protein sequence ID" value="KAA9157928.1"/>
    <property type="molecule type" value="Genomic_DNA"/>
</dbReference>
<dbReference type="AlphaFoldDB" id="A0A5N0UX30"/>
<evidence type="ECO:0000256" key="8">
    <source>
        <dbReference type="PIRSR" id="PIRSR602403-1"/>
    </source>
</evidence>
<gene>
    <name evidence="10" type="ORF">FPZ12_023855</name>
</gene>
<dbReference type="GO" id="GO:0004497">
    <property type="term" value="F:monooxygenase activity"/>
    <property type="evidence" value="ECO:0007669"/>
    <property type="project" value="UniProtKB-KW"/>
</dbReference>
<keyword evidence="3 8" id="KW-0349">Heme</keyword>
<dbReference type="GO" id="GO:0016125">
    <property type="term" value="P:sterol metabolic process"/>
    <property type="evidence" value="ECO:0007669"/>
    <property type="project" value="TreeGrafter"/>
</dbReference>
<accession>A0A5N0UX30</accession>
<evidence type="ECO:0000313" key="10">
    <source>
        <dbReference type="EMBL" id="KAA9157928.1"/>
    </source>
</evidence>
<feature type="binding site" description="axial binding residue" evidence="8">
    <location>
        <position position="415"/>
    </location>
    <ligand>
        <name>heme</name>
        <dbReference type="ChEBI" id="CHEBI:30413"/>
    </ligand>
    <ligandPart>
        <name>Fe</name>
        <dbReference type="ChEBI" id="CHEBI:18248"/>
    </ligandPart>
</feature>
<dbReference type="InterPro" id="IPR002403">
    <property type="entry name" value="Cyt_P450_E_grp-IV"/>
</dbReference>
<evidence type="ECO:0000256" key="5">
    <source>
        <dbReference type="ARBA" id="ARBA00023002"/>
    </source>
</evidence>
<dbReference type="Proteomes" id="UP000319769">
    <property type="component" value="Unassembled WGS sequence"/>
</dbReference>
<dbReference type="InterPro" id="IPR017972">
    <property type="entry name" value="Cyt_P450_CS"/>
</dbReference>
<keyword evidence="11" id="KW-1185">Reference proteome</keyword>
<keyword evidence="4 8" id="KW-0479">Metal-binding</keyword>
<comment type="cofactor">
    <cofactor evidence="1 8">
        <name>heme</name>
        <dbReference type="ChEBI" id="CHEBI:30413"/>
    </cofactor>
</comment>
<evidence type="ECO:0000256" key="1">
    <source>
        <dbReference type="ARBA" id="ARBA00001971"/>
    </source>
</evidence>
<evidence type="ECO:0000256" key="9">
    <source>
        <dbReference type="RuleBase" id="RU000461"/>
    </source>
</evidence>
<sequence length="467" mass="52371">MVTGLVDKVGSALGRLGEKYPSPSRPLAVPPAGSGLRAVPGDYGLPLVGHTLYGLTNVLDSARERYEEYGPVAWSGMLGTKVVGVNSPDGIERVMANRDKSFGNTGFYEYLIGPFFHRGLLLLEFEEHLGHRRIMQAAFTRPRLQGYLAAMNPRIRRDLGEWRPGPRFPVYTAAKRLTLGIATDVFVGEVAGPEQARIEQAFVDAVHGGQALVRAPVPGGTWARGLRGRRILEEYFRTRIQSKRDGDGEDLFSVLCRAEDEDGQRFTDTDIVNHMIFVLMAAHDTSTITLAMMAYYLGRHPEWQDRVREESLALGEPELGYDDLDRLPALDQVFKETLRINAPVGSLFRQAVKDTEILGYYIPKGTKIGVSVYAMQRMEQWWPDADKFDPDRFSAERKPEHRFAWSPFGGGAHKCIGQFFGGMEVKAVMHQLLQRFSWRVPEGYEPPMRYGTGPMPTDGLPVELRPR</sequence>